<name>A0AAN1D5U7_PARTM</name>
<dbReference type="Proteomes" id="UP000093052">
    <property type="component" value="Chromosome"/>
</dbReference>
<protein>
    <submittedName>
        <fullName evidence="1">Uncharacterized protein</fullName>
    </submittedName>
</protein>
<proteinExistence type="predicted"/>
<organism evidence="1 2">
    <name type="scientific">Parageobacillus thermoglucosidasius</name>
    <name type="common">Geobacillus thermoglucosidasius</name>
    <dbReference type="NCBI Taxonomy" id="1426"/>
    <lineage>
        <taxon>Bacteria</taxon>
        <taxon>Bacillati</taxon>
        <taxon>Bacillota</taxon>
        <taxon>Bacilli</taxon>
        <taxon>Bacillales</taxon>
        <taxon>Anoxybacillaceae</taxon>
        <taxon>Parageobacillus</taxon>
    </lineage>
</organism>
<evidence type="ECO:0000313" key="1">
    <source>
        <dbReference type="EMBL" id="ANZ29352.1"/>
    </source>
</evidence>
<dbReference type="AlphaFoldDB" id="A0AAN1D5U7"/>
<accession>A0AAN1D5U7</accession>
<evidence type="ECO:0000313" key="2">
    <source>
        <dbReference type="Proteomes" id="UP000093052"/>
    </source>
</evidence>
<reference evidence="2" key="1">
    <citation type="journal article" date="2016" name="Genome Announc.">
        <title>Complete Genome Sequence of Geobacillus thermoglucosidasius NCIMB 11955, the Progenitor of a Bioethanol Production Strain.</title>
        <authorList>
            <person name="Sheng L."/>
            <person name="Zhang Y."/>
            <person name="Minton N.P."/>
        </authorList>
    </citation>
    <scope>NUCLEOTIDE SEQUENCE [LARGE SCALE GENOMIC DNA]</scope>
    <source>
        <strain evidence="2">NCIMB 11955</strain>
    </source>
</reference>
<sequence>MLFAASYSASEIMEIKKATGRCLIQKFGRKAESLKVHENSISGFVKKDRPPCCRRVAGLWMCGRVAKRITDA</sequence>
<dbReference type="KEGG" id="ptl:AOT13_04070"/>
<keyword evidence="2" id="KW-1185">Reference proteome</keyword>
<gene>
    <name evidence="1" type="ORF">BCV53_04085</name>
</gene>
<dbReference type="EMBL" id="CP016622">
    <property type="protein sequence ID" value="ANZ29352.1"/>
    <property type="molecule type" value="Genomic_DNA"/>
</dbReference>
<dbReference type="RefSeq" id="WP_042384235.1">
    <property type="nucleotide sequence ID" value="NZ_LAKX01000037.1"/>
</dbReference>